<dbReference type="Pfam" id="PF04077">
    <property type="entry name" value="DsrH"/>
    <property type="match status" value="1"/>
</dbReference>
<proteinExistence type="predicted"/>
<dbReference type="NCBIfam" id="TIGR03011">
    <property type="entry name" value="sulf_tusB_dsrH"/>
    <property type="match status" value="1"/>
</dbReference>
<evidence type="ECO:0000313" key="1">
    <source>
        <dbReference type="EMBL" id="EGV31410.1"/>
    </source>
</evidence>
<dbReference type="RefSeq" id="WP_007040746.1">
    <property type="nucleotide sequence ID" value="NZ_AFWT01000012.1"/>
</dbReference>
<gene>
    <name evidence="1" type="ORF">ThidrDRAFT_2032</name>
</gene>
<dbReference type="Proteomes" id="UP000004200">
    <property type="component" value="Unassembled WGS sequence"/>
</dbReference>
<dbReference type="InterPro" id="IPR027396">
    <property type="entry name" value="DsrEFH-like"/>
</dbReference>
<comment type="caution">
    <text evidence="1">The sequence shown here is derived from an EMBL/GenBank/DDBJ whole genome shotgun (WGS) entry which is preliminary data.</text>
</comment>
<sequence>MSILHTVNKSPFERNSLESCLKFATDDAAVLLFEDGIYAALAGTNVQSDIADALGKLRIYVLGPDLKARGFSEERVIEGISVVDYAGFVDLAAEHDKVQAWL</sequence>
<dbReference type="SUPFAM" id="SSF75169">
    <property type="entry name" value="DsrEFH-like"/>
    <property type="match status" value="1"/>
</dbReference>
<dbReference type="PANTHER" id="PTHR37526">
    <property type="entry name" value="PROTEIN TUSB"/>
    <property type="match status" value="1"/>
</dbReference>
<dbReference type="PATRIC" id="fig|765913.3.peg.2066"/>
<dbReference type="AlphaFoldDB" id="G2E169"/>
<reference evidence="1 2" key="1">
    <citation type="submission" date="2011-06" db="EMBL/GenBank/DDBJ databases">
        <title>The draft genome of Thiorhodococcus drewsii AZ1.</title>
        <authorList>
            <consortium name="US DOE Joint Genome Institute (JGI-PGF)"/>
            <person name="Lucas S."/>
            <person name="Han J."/>
            <person name="Lapidus A."/>
            <person name="Cheng J.-F."/>
            <person name="Goodwin L."/>
            <person name="Pitluck S."/>
            <person name="Peters L."/>
            <person name="Land M.L."/>
            <person name="Hauser L."/>
            <person name="Vogl K."/>
            <person name="Liu Z."/>
            <person name="Imhoff J."/>
            <person name="Thiel V."/>
            <person name="Frigaard N.-U."/>
            <person name="Bryant D.A."/>
            <person name="Woyke T.J."/>
        </authorList>
    </citation>
    <scope>NUCLEOTIDE SEQUENCE [LARGE SCALE GENOMIC DNA]</scope>
    <source>
        <strain evidence="1 2">AZ1</strain>
    </source>
</reference>
<dbReference type="GO" id="GO:0002143">
    <property type="term" value="P:tRNA wobble position uridine thiolation"/>
    <property type="evidence" value="ECO:0007669"/>
    <property type="project" value="InterPro"/>
</dbReference>
<accession>G2E169</accession>
<dbReference type="EMBL" id="AFWT01000012">
    <property type="protein sequence ID" value="EGV31410.1"/>
    <property type="molecule type" value="Genomic_DNA"/>
</dbReference>
<protein>
    <submittedName>
        <fullName evidence="1">Sulfur relay protein TusB/DsrH</fullName>
    </submittedName>
</protein>
<dbReference type="OrthoDB" id="9795117at2"/>
<dbReference type="PANTHER" id="PTHR37526:SF1">
    <property type="entry name" value="PROTEIN TUSB"/>
    <property type="match status" value="1"/>
</dbReference>
<name>G2E169_9GAMM</name>
<organism evidence="1 2">
    <name type="scientific">Thiorhodococcus drewsii AZ1</name>
    <dbReference type="NCBI Taxonomy" id="765913"/>
    <lineage>
        <taxon>Bacteria</taxon>
        <taxon>Pseudomonadati</taxon>
        <taxon>Pseudomonadota</taxon>
        <taxon>Gammaproteobacteria</taxon>
        <taxon>Chromatiales</taxon>
        <taxon>Chromatiaceae</taxon>
        <taxon>Thiorhodococcus</taxon>
    </lineage>
</organism>
<dbReference type="GO" id="GO:1990228">
    <property type="term" value="C:sulfurtransferase complex"/>
    <property type="evidence" value="ECO:0007669"/>
    <property type="project" value="TreeGrafter"/>
</dbReference>
<dbReference type="Gene3D" id="3.40.1260.10">
    <property type="entry name" value="DsrEFH-like"/>
    <property type="match status" value="1"/>
</dbReference>
<dbReference type="eggNOG" id="COG2168">
    <property type="taxonomic scope" value="Bacteria"/>
</dbReference>
<dbReference type="STRING" id="765913.ThidrDRAFT_2032"/>
<dbReference type="InterPro" id="IPR007215">
    <property type="entry name" value="Sulphur_relay_TusB/DsrH"/>
</dbReference>
<keyword evidence="2" id="KW-1185">Reference proteome</keyword>
<evidence type="ECO:0000313" key="2">
    <source>
        <dbReference type="Proteomes" id="UP000004200"/>
    </source>
</evidence>